<dbReference type="Gene3D" id="3.40.50.1820">
    <property type="entry name" value="alpha/beta hydrolase"/>
    <property type="match status" value="1"/>
</dbReference>
<feature type="domain" description="Peptidase S33 tripeptidyl aminopeptidase-like C-terminal" evidence="4">
    <location>
        <begin position="404"/>
        <end position="501"/>
    </location>
</feature>
<dbReference type="AlphaFoldDB" id="A0A9P3GI13"/>
<feature type="domain" description="AB hydrolase-1" evidence="3">
    <location>
        <begin position="67"/>
        <end position="222"/>
    </location>
</feature>
<evidence type="ECO:0000313" key="6">
    <source>
        <dbReference type="Proteomes" id="UP000703269"/>
    </source>
</evidence>
<evidence type="ECO:0000259" key="4">
    <source>
        <dbReference type="Pfam" id="PF08386"/>
    </source>
</evidence>
<reference evidence="5 6" key="1">
    <citation type="submission" date="2021-08" db="EMBL/GenBank/DDBJ databases">
        <title>Draft Genome Sequence of Phanerochaete sordida strain YK-624.</title>
        <authorList>
            <person name="Mori T."/>
            <person name="Dohra H."/>
            <person name="Suzuki T."/>
            <person name="Kawagishi H."/>
            <person name="Hirai H."/>
        </authorList>
    </citation>
    <scope>NUCLEOTIDE SEQUENCE [LARGE SCALE GENOMIC DNA]</scope>
    <source>
        <strain evidence="5 6">YK-624</strain>
    </source>
</reference>
<evidence type="ECO:0000259" key="3">
    <source>
        <dbReference type="Pfam" id="PF00561"/>
    </source>
</evidence>
<dbReference type="GO" id="GO:0016787">
    <property type="term" value="F:hydrolase activity"/>
    <property type="evidence" value="ECO:0007669"/>
    <property type="project" value="UniProtKB-KW"/>
</dbReference>
<dbReference type="EMBL" id="BPQB01000054">
    <property type="protein sequence ID" value="GJE95977.1"/>
    <property type="molecule type" value="Genomic_DNA"/>
</dbReference>
<organism evidence="5 6">
    <name type="scientific">Phanerochaete sordida</name>
    <dbReference type="NCBI Taxonomy" id="48140"/>
    <lineage>
        <taxon>Eukaryota</taxon>
        <taxon>Fungi</taxon>
        <taxon>Dikarya</taxon>
        <taxon>Basidiomycota</taxon>
        <taxon>Agaricomycotina</taxon>
        <taxon>Agaricomycetes</taxon>
        <taxon>Polyporales</taxon>
        <taxon>Phanerochaetaceae</taxon>
        <taxon>Phanerochaete</taxon>
    </lineage>
</organism>
<dbReference type="InterPro" id="IPR013595">
    <property type="entry name" value="Pept_S33_TAP-like_C"/>
</dbReference>
<dbReference type="InterPro" id="IPR029058">
    <property type="entry name" value="AB_hydrolase_fold"/>
</dbReference>
<keyword evidence="2 5" id="KW-0378">Hydrolase</keyword>
<sequence>MSSLSGFNWLAVNASSNLTWTPCYDTFQCARLSVPLYYANVSAGEAAVALIKSPSNFSAGDAEYLGPILFNPGGPGGSGVELILEGAPYFREIIGAQYDLVGFDPRGVGATTPPLSIFTDPPEALEWYATWPLNVNESVSSFGRAFAQADILGALAADRAPAEAQAVSTPTVATDMLSIARAFGFEKVNYWGISYGSVLGSTFAAMFPDNVGRFIIDGVVNAHEWYAGIDTASLLDADAALTSIWAACVAAGPANCPLFENTTAQVSARVSALVDAVHLAPVPVYNDTDPAAITFGVVDYTLLVDQLYNLAYFPYSHGPLAAAGLALLEGGNGSVIYAGSDAQAISSLATCDFNASTPFVTGSLDVTLAISCGDQLREGKASMELARANYGLLVNQSAFFAPDLWATLQGGCTGWTLRGQDKLNGSFVTNTSNPMLLIGNTLDPVTPLVSAQNMSSGFAGSVLLQQNSTGHSSWSGFSTCTALAVNAYFANGTLPARGTVCQPDFAPFVPEPGATSLERREDDAFYKAVRAIATTDFVARNSRFARRRGVRALWSGNDRWR</sequence>
<evidence type="ECO:0000313" key="5">
    <source>
        <dbReference type="EMBL" id="GJE95977.1"/>
    </source>
</evidence>
<dbReference type="PANTHER" id="PTHR43248:SF25">
    <property type="entry name" value="AB HYDROLASE-1 DOMAIN-CONTAINING PROTEIN-RELATED"/>
    <property type="match status" value="1"/>
</dbReference>
<dbReference type="PANTHER" id="PTHR43248">
    <property type="entry name" value="2-SUCCINYL-6-HYDROXY-2,4-CYCLOHEXADIENE-1-CARBOXYLATE SYNTHASE"/>
    <property type="match status" value="1"/>
</dbReference>
<gene>
    <name evidence="5" type="ORF">PsYK624_121700</name>
</gene>
<dbReference type="Pfam" id="PF00561">
    <property type="entry name" value="Abhydrolase_1"/>
    <property type="match status" value="1"/>
</dbReference>
<dbReference type="Pfam" id="PF08386">
    <property type="entry name" value="Abhydrolase_4"/>
    <property type="match status" value="1"/>
</dbReference>
<dbReference type="InterPro" id="IPR051601">
    <property type="entry name" value="Serine_prot/Carboxylest_S33"/>
</dbReference>
<dbReference type="InterPro" id="IPR000073">
    <property type="entry name" value="AB_hydrolase_1"/>
</dbReference>
<evidence type="ECO:0000256" key="1">
    <source>
        <dbReference type="ARBA" id="ARBA00010088"/>
    </source>
</evidence>
<evidence type="ECO:0000256" key="2">
    <source>
        <dbReference type="ARBA" id="ARBA00022801"/>
    </source>
</evidence>
<proteinExistence type="inferred from homology"/>
<keyword evidence="6" id="KW-1185">Reference proteome</keyword>
<accession>A0A9P3GI13</accession>
<dbReference type="Proteomes" id="UP000703269">
    <property type="component" value="Unassembled WGS sequence"/>
</dbReference>
<dbReference type="SUPFAM" id="SSF53474">
    <property type="entry name" value="alpha/beta-Hydrolases"/>
    <property type="match status" value="1"/>
</dbReference>
<name>A0A9P3GI13_9APHY</name>
<protein>
    <submittedName>
        <fullName evidence="5">Alpha/beta hydrolase</fullName>
    </submittedName>
</protein>
<dbReference type="OrthoDB" id="425534at2759"/>
<comment type="similarity">
    <text evidence="1">Belongs to the peptidase S33 family.</text>
</comment>
<comment type="caution">
    <text evidence="5">The sequence shown here is derived from an EMBL/GenBank/DDBJ whole genome shotgun (WGS) entry which is preliminary data.</text>
</comment>